<keyword evidence="2" id="KW-1185">Reference proteome</keyword>
<feature type="region of interest" description="Disordered" evidence="1">
    <location>
        <begin position="212"/>
        <end position="249"/>
    </location>
</feature>
<evidence type="ECO:0000313" key="2">
    <source>
        <dbReference type="Proteomes" id="UP000887577"/>
    </source>
</evidence>
<name>A0A914Z247_9BILA</name>
<evidence type="ECO:0000256" key="1">
    <source>
        <dbReference type="SAM" id="MobiDB-lite"/>
    </source>
</evidence>
<dbReference type="WBParaSite" id="PSU_v2.g6785.t1">
    <property type="protein sequence ID" value="PSU_v2.g6785.t1"/>
    <property type="gene ID" value="PSU_v2.g6785"/>
</dbReference>
<evidence type="ECO:0000313" key="3">
    <source>
        <dbReference type="WBParaSite" id="PSU_v2.g6785.t1"/>
    </source>
</evidence>
<accession>A0A914Z247</accession>
<reference evidence="3" key="1">
    <citation type="submission" date="2022-11" db="UniProtKB">
        <authorList>
            <consortium name="WormBaseParasite"/>
        </authorList>
    </citation>
    <scope>IDENTIFICATION</scope>
</reference>
<dbReference type="Proteomes" id="UP000887577">
    <property type="component" value="Unplaced"/>
</dbReference>
<feature type="compositionally biased region" description="Low complexity" evidence="1">
    <location>
        <begin position="86"/>
        <end position="101"/>
    </location>
</feature>
<organism evidence="2 3">
    <name type="scientific">Panagrolaimus superbus</name>
    <dbReference type="NCBI Taxonomy" id="310955"/>
    <lineage>
        <taxon>Eukaryota</taxon>
        <taxon>Metazoa</taxon>
        <taxon>Ecdysozoa</taxon>
        <taxon>Nematoda</taxon>
        <taxon>Chromadorea</taxon>
        <taxon>Rhabditida</taxon>
        <taxon>Tylenchina</taxon>
        <taxon>Panagrolaimomorpha</taxon>
        <taxon>Panagrolaimoidea</taxon>
        <taxon>Panagrolaimidae</taxon>
        <taxon>Panagrolaimus</taxon>
    </lineage>
</organism>
<feature type="compositionally biased region" description="Polar residues" evidence="1">
    <location>
        <begin position="216"/>
        <end position="226"/>
    </location>
</feature>
<feature type="region of interest" description="Disordered" evidence="1">
    <location>
        <begin position="70"/>
        <end position="101"/>
    </location>
</feature>
<dbReference type="AlphaFoldDB" id="A0A914Z247"/>
<proteinExistence type="predicted"/>
<sequence>MLDDTFFRSPFLREKLPPLLFSNGNSGFDRFFADFGAPASHSTVRTSFFQPPHQEQERRDENALIINGESDEDEDEEGPPTPTQFSNSYGSNSNNADSNNRYNFERSLNEQQQQQFENGGFIRNIPIKVEIRKQSQQPEIISSKNNNYSTFPSNNISTPFSTPTAAAYSHHNSIPHFATVTSQPTSTVQTSAFLNRRIPIYQRETSAPVIFRRSQPDSISIKSAQFPSEDRSNNFEEGGLYSQIKRSQR</sequence>
<protein>
    <submittedName>
        <fullName evidence="3">Uncharacterized protein</fullName>
    </submittedName>
</protein>